<evidence type="ECO:0000313" key="6">
    <source>
        <dbReference type="Proteomes" id="UP000722336"/>
    </source>
</evidence>
<dbReference type="InterPro" id="IPR011517">
    <property type="entry name" value="RNA_pol_sigma70_ECF-like"/>
</dbReference>
<evidence type="ECO:0000256" key="1">
    <source>
        <dbReference type="ARBA" id="ARBA00023015"/>
    </source>
</evidence>
<dbReference type="PANTHER" id="PTHR43133:SF39">
    <property type="entry name" value="SIMILAR TO RNA POLYMERASE SIGMA-E FACTOR"/>
    <property type="match status" value="1"/>
</dbReference>
<keyword evidence="2" id="KW-0731">Sigma factor</keyword>
<dbReference type="Proteomes" id="UP000722336">
    <property type="component" value="Unassembled WGS sequence"/>
</dbReference>
<evidence type="ECO:0000313" key="5">
    <source>
        <dbReference type="EMBL" id="MBV7255642.1"/>
    </source>
</evidence>
<dbReference type="NCBIfam" id="TIGR02999">
    <property type="entry name" value="Sig-70_X6"/>
    <property type="match status" value="1"/>
</dbReference>
<comment type="caution">
    <text evidence="5">The sequence shown here is derived from an EMBL/GenBank/DDBJ whole genome shotgun (WGS) entry which is preliminary data.</text>
</comment>
<accession>A0ABS6SB51</accession>
<dbReference type="Pfam" id="PF07638">
    <property type="entry name" value="Sigma70_ECF"/>
    <property type="match status" value="1"/>
</dbReference>
<evidence type="ECO:0000256" key="2">
    <source>
        <dbReference type="ARBA" id="ARBA00023082"/>
    </source>
</evidence>
<protein>
    <submittedName>
        <fullName evidence="5">Sigma-70 family RNA polymerase sigma factor</fullName>
    </submittedName>
</protein>
<proteinExistence type="predicted"/>
<reference evidence="5 6" key="1">
    <citation type="submission" date="2021-04" db="EMBL/GenBank/DDBJ databases">
        <authorList>
            <person name="Pira H."/>
            <person name="Risdian C."/>
            <person name="Wink J."/>
        </authorList>
    </citation>
    <scope>NUCLEOTIDE SEQUENCE [LARGE SCALE GENOMIC DNA]</scope>
    <source>
        <strain evidence="5 6">WHA3</strain>
    </source>
</reference>
<evidence type="ECO:0000256" key="3">
    <source>
        <dbReference type="ARBA" id="ARBA00023163"/>
    </source>
</evidence>
<sequence length="208" mass="22595">MAPGLAGTGKGAEHRLAAALDRWRTGDDDAREAVMDALYQDLRKLAGNMLARDSRRAAMQPTELVHECALRLFNLDDMSFADRAHFLAMAATTMRRVLVDQARKAHASKRAGQHVTLLTGLAAQTRMPRDTLAVHDALTSLAEISADRARIVEMKFFGGMTNVEIATALDVSESTVKRSWRSARAWLELELGAETPDRDGGLAPAAAA</sequence>
<dbReference type="RefSeq" id="WP_218443993.1">
    <property type="nucleotide sequence ID" value="NZ_JAGSPA010000001.1"/>
</dbReference>
<name>A0ABS6SB51_9SPHN</name>
<evidence type="ECO:0000259" key="4">
    <source>
        <dbReference type="Pfam" id="PF07638"/>
    </source>
</evidence>
<organism evidence="5 6">
    <name type="scientific">Pacificimonas pallii</name>
    <dbReference type="NCBI Taxonomy" id="2827236"/>
    <lineage>
        <taxon>Bacteria</taxon>
        <taxon>Pseudomonadati</taxon>
        <taxon>Pseudomonadota</taxon>
        <taxon>Alphaproteobacteria</taxon>
        <taxon>Sphingomonadales</taxon>
        <taxon>Sphingosinicellaceae</taxon>
        <taxon>Pacificimonas</taxon>
    </lineage>
</organism>
<dbReference type="InterPro" id="IPR053812">
    <property type="entry name" value="HTH_Sigma70_ECF-like"/>
</dbReference>
<feature type="domain" description="RNA polymerase sigma-70 ECF-like HTH" evidence="4">
    <location>
        <begin position="16"/>
        <end position="191"/>
    </location>
</feature>
<dbReference type="InterPro" id="IPR014284">
    <property type="entry name" value="RNA_pol_sigma-70_dom"/>
</dbReference>
<dbReference type="EMBL" id="JAGSPA010000001">
    <property type="protein sequence ID" value="MBV7255642.1"/>
    <property type="molecule type" value="Genomic_DNA"/>
</dbReference>
<keyword evidence="1" id="KW-0805">Transcription regulation</keyword>
<dbReference type="PANTHER" id="PTHR43133">
    <property type="entry name" value="RNA POLYMERASE ECF-TYPE SIGMA FACTO"/>
    <property type="match status" value="1"/>
</dbReference>
<dbReference type="NCBIfam" id="TIGR02937">
    <property type="entry name" value="sigma70-ECF"/>
    <property type="match status" value="1"/>
</dbReference>
<keyword evidence="6" id="KW-1185">Reference proteome</keyword>
<gene>
    <name evidence="5" type="ORF">KCG44_02450</name>
</gene>
<keyword evidence="3" id="KW-0804">Transcription</keyword>
<dbReference type="InterPro" id="IPR039425">
    <property type="entry name" value="RNA_pol_sigma-70-like"/>
</dbReference>